<dbReference type="Pfam" id="PF01740">
    <property type="entry name" value="STAS"/>
    <property type="match status" value="1"/>
</dbReference>
<accession>A0A2T0MRW3</accession>
<evidence type="ECO:0000259" key="1">
    <source>
        <dbReference type="PROSITE" id="PS50801"/>
    </source>
</evidence>
<organism evidence="2 3">
    <name type="scientific">Nonomuraea fuscirosea</name>
    <dbReference type="NCBI Taxonomy" id="1291556"/>
    <lineage>
        <taxon>Bacteria</taxon>
        <taxon>Bacillati</taxon>
        <taxon>Actinomycetota</taxon>
        <taxon>Actinomycetes</taxon>
        <taxon>Streptosporangiales</taxon>
        <taxon>Streptosporangiaceae</taxon>
        <taxon>Nonomuraea</taxon>
    </lineage>
</organism>
<keyword evidence="3" id="KW-1185">Reference proteome</keyword>
<dbReference type="CDD" id="cd07043">
    <property type="entry name" value="STAS_anti-anti-sigma_factors"/>
    <property type="match status" value="1"/>
</dbReference>
<dbReference type="AlphaFoldDB" id="A0A2T0MRW3"/>
<evidence type="ECO:0000313" key="2">
    <source>
        <dbReference type="EMBL" id="PRX61201.1"/>
    </source>
</evidence>
<dbReference type="EMBL" id="PVNG01000015">
    <property type="protein sequence ID" value="PRX61201.1"/>
    <property type="molecule type" value="Genomic_DNA"/>
</dbReference>
<evidence type="ECO:0000313" key="3">
    <source>
        <dbReference type="Proteomes" id="UP000238312"/>
    </source>
</evidence>
<dbReference type="InterPro" id="IPR002645">
    <property type="entry name" value="STAS_dom"/>
</dbReference>
<proteinExistence type="predicted"/>
<dbReference type="PROSITE" id="PS50801">
    <property type="entry name" value="STAS"/>
    <property type="match status" value="1"/>
</dbReference>
<name>A0A2T0MRW3_9ACTN</name>
<dbReference type="Proteomes" id="UP000238312">
    <property type="component" value="Unassembled WGS sequence"/>
</dbReference>
<dbReference type="InterPro" id="IPR036513">
    <property type="entry name" value="STAS_dom_sf"/>
</dbReference>
<comment type="caution">
    <text evidence="2">The sequence shown here is derived from an EMBL/GenBank/DDBJ whole genome shotgun (WGS) entry which is preliminary data.</text>
</comment>
<protein>
    <submittedName>
        <fullName evidence="2">Anti-anti-sigma factor</fullName>
    </submittedName>
</protein>
<sequence>MTPIGACWGVRGVCSVQQRLLYQDEQLSITVAMTSAAPVVTLIGEIDATNSPALAGVLANCRQDPERNAVVQNGPCPYIDVDTGALSFIDVSGLRVLVMPMLPAGQRWIRLHNVTPAQRRLLRLMGWYYQPTVHHVPL</sequence>
<reference evidence="2 3" key="1">
    <citation type="submission" date="2018-03" db="EMBL/GenBank/DDBJ databases">
        <title>Genomic Encyclopedia of Type Strains, Phase III (KMG-III): the genomes of soil and plant-associated and newly described type strains.</title>
        <authorList>
            <person name="Whitman W."/>
        </authorList>
    </citation>
    <scope>NUCLEOTIDE SEQUENCE [LARGE SCALE GENOMIC DNA]</scope>
    <source>
        <strain evidence="2 3">CGMCC 4.7104</strain>
    </source>
</reference>
<dbReference type="Gene3D" id="3.30.750.24">
    <property type="entry name" value="STAS domain"/>
    <property type="match status" value="1"/>
</dbReference>
<dbReference type="SUPFAM" id="SSF52091">
    <property type="entry name" value="SpoIIaa-like"/>
    <property type="match status" value="1"/>
</dbReference>
<feature type="domain" description="STAS" evidence="1">
    <location>
        <begin position="27"/>
        <end position="138"/>
    </location>
</feature>
<gene>
    <name evidence="2" type="ORF">B0I32_11555</name>
</gene>